<evidence type="ECO:0000256" key="4">
    <source>
        <dbReference type="ARBA" id="ARBA00023136"/>
    </source>
</evidence>
<accession>A0A484I779</accession>
<gene>
    <name evidence="7" type="ORF">NFRAN_0328</name>
</gene>
<dbReference type="KEGG" id="nfn:NFRAN_0328"/>
<organism evidence="7 8">
    <name type="scientific">Candidatus Nitrosocosmicus franklandianus</name>
    <dbReference type="NCBI Taxonomy" id="1798806"/>
    <lineage>
        <taxon>Archaea</taxon>
        <taxon>Nitrososphaerota</taxon>
        <taxon>Nitrososphaeria</taxon>
        <taxon>Nitrososphaerales</taxon>
        <taxon>Nitrososphaeraceae</taxon>
        <taxon>Candidatus Nitrosocosmicus</taxon>
    </lineage>
</organism>
<dbReference type="GO" id="GO:0016020">
    <property type="term" value="C:membrane"/>
    <property type="evidence" value="ECO:0007669"/>
    <property type="project" value="UniProtKB-SubCell"/>
</dbReference>
<feature type="transmembrane region" description="Helical" evidence="5">
    <location>
        <begin position="65"/>
        <end position="85"/>
    </location>
</feature>
<feature type="transmembrane region" description="Helical" evidence="5">
    <location>
        <begin position="30"/>
        <end position="53"/>
    </location>
</feature>
<dbReference type="GeneID" id="39419881"/>
<feature type="domain" description="Receptor ligand binding region" evidence="6">
    <location>
        <begin position="346"/>
        <end position="692"/>
    </location>
</feature>
<evidence type="ECO:0000256" key="3">
    <source>
        <dbReference type="ARBA" id="ARBA00022989"/>
    </source>
</evidence>
<comment type="subcellular location">
    <subcellularLocation>
        <location evidence="1">Membrane</location>
    </subcellularLocation>
</comment>
<dbReference type="InterPro" id="IPR028082">
    <property type="entry name" value="Peripla_BP_I"/>
</dbReference>
<dbReference type="RefSeq" id="WP_134482736.1">
    <property type="nucleotide sequence ID" value="NZ_LR216287.1"/>
</dbReference>
<dbReference type="PANTHER" id="PTHR30483:SF40">
    <property type="entry name" value="HISTIDINE KINASE"/>
    <property type="match status" value="1"/>
</dbReference>
<protein>
    <recommendedName>
        <fullName evidence="6">Receptor ligand binding region domain-containing protein</fullName>
    </recommendedName>
</protein>
<dbReference type="EMBL" id="LR216287">
    <property type="protein sequence ID" value="VFJ12649.1"/>
    <property type="molecule type" value="Genomic_DNA"/>
</dbReference>
<feature type="transmembrane region" description="Helical" evidence="5">
    <location>
        <begin position="97"/>
        <end position="116"/>
    </location>
</feature>
<sequence length="717" mass="79794">MHPVYFFTALVVVISAANLLIVFSDSDTKIIYSSWMLIINSAIASGLSVFALLKEKDKMKKDKTDIYLTFGLIFYFLANIVWGYYELVLDTVSPVPSLADLFLMSAYGFLIFRLSLTIKNLVKVSNKKIIFVISVGTGLFLAYILNLTLNLSEVSNFRGLMLFVVTMVYPILNSILTVLALTVLLNLKNEKHMTIPWICELVGLLAIVLGDSWFVVIVLTAFVDQIWISSVLISAHYLLIAGGLMWYILHSSPWNIGKFNLKNLFKSKIMFDKKLITGLIAGTLVFVVTAFIATNFIITSSDSKLFVGKNLDSLVGNNTEYDIIFVGAIVPQTGSLSSIGKPIVSALKKAESEVNLYYEENNSTTMVRLLVADSKTSPEDTISAVKTLAEGGAKVIVGPATSTAVAAVMDFAKENNITLLSYASTSPVLSIEGDNLYRLVPDDITQGRIMAEKMTDDGIRVIIPFWRGDIYGNELEKATRYYFEKLGGTFLEGINYSPYTGKFATSLHRINFLMWNQELKKLNEMVSDVVSKYGPASVGVYTISYDEITPILIQAQLFDSLGKVRWYGSDSIAENHHITKNIEAAAFASQTRLSNPLYSISDDSSNFSDFERDISELNHGSSMTYAAIAYDSFWIAAMSIDKHKNYYNKNDTNFGETLLEVAESYDGVSGKIKFNEAGDRISDSYDFWTVTKDNHTHQYEWHSENSADSNSLSTPTH</sequence>
<feature type="transmembrane region" description="Helical" evidence="5">
    <location>
        <begin position="275"/>
        <end position="298"/>
    </location>
</feature>
<evidence type="ECO:0000256" key="2">
    <source>
        <dbReference type="ARBA" id="ARBA00022692"/>
    </source>
</evidence>
<feature type="transmembrane region" description="Helical" evidence="5">
    <location>
        <begin position="5"/>
        <end position="24"/>
    </location>
</feature>
<evidence type="ECO:0000259" key="6">
    <source>
        <dbReference type="Pfam" id="PF01094"/>
    </source>
</evidence>
<dbReference type="InterPro" id="IPR051010">
    <property type="entry name" value="BCAA_transport"/>
</dbReference>
<keyword evidence="2 5" id="KW-0812">Transmembrane</keyword>
<dbReference type="Pfam" id="PF01094">
    <property type="entry name" value="ANF_receptor"/>
    <property type="match status" value="1"/>
</dbReference>
<name>A0A484I779_9ARCH</name>
<feature type="transmembrane region" description="Helical" evidence="5">
    <location>
        <begin position="128"/>
        <end position="149"/>
    </location>
</feature>
<keyword evidence="8" id="KW-1185">Reference proteome</keyword>
<dbReference type="AlphaFoldDB" id="A0A484I779"/>
<dbReference type="OrthoDB" id="21336at2157"/>
<evidence type="ECO:0000313" key="8">
    <source>
        <dbReference type="Proteomes" id="UP000294299"/>
    </source>
</evidence>
<dbReference type="InterPro" id="IPR001828">
    <property type="entry name" value="ANF_lig-bd_rcpt"/>
</dbReference>
<dbReference type="Proteomes" id="UP000294299">
    <property type="component" value="Chromosome NFRAN"/>
</dbReference>
<dbReference type="Gene3D" id="3.40.50.2300">
    <property type="match status" value="2"/>
</dbReference>
<feature type="transmembrane region" description="Helical" evidence="5">
    <location>
        <begin position="161"/>
        <end position="185"/>
    </location>
</feature>
<evidence type="ECO:0000256" key="1">
    <source>
        <dbReference type="ARBA" id="ARBA00004370"/>
    </source>
</evidence>
<feature type="transmembrane region" description="Helical" evidence="5">
    <location>
        <begin position="197"/>
        <end position="220"/>
    </location>
</feature>
<feature type="transmembrane region" description="Helical" evidence="5">
    <location>
        <begin position="226"/>
        <end position="249"/>
    </location>
</feature>
<reference evidence="7 8" key="1">
    <citation type="submission" date="2019-02" db="EMBL/GenBank/DDBJ databases">
        <authorList>
            <person name="Lehtovirta-Morley E L."/>
        </authorList>
    </citation>
    <scope>NUCLEOTIDE SEQUENCE [LARGE SCALE GENOMIC DNA]</scope>
    <source>
        <strain evidence="7">NFRAN1</strain>
    </source>
</reference>
<dbReference type="SUPFAM" id="SSF53822">
    <property type="entry name" value="Periplasmic binding protein-like I"/>
    <property type="match status" value="1"/>
</dbReference>
<keyword evidence="4 5" id="KW-0472">Membrane</keyword>
<dbReference type="PANTHER" id="PTHR30483">
    <property type="entry name" value="LEUCINE-SPECIFIC-BINDING PROTEIN"/>
    <property type="match status" value="1"/>
</dbReference>
<evidence type="ECO:0000313" key="7">
    <source>
        <dbReference type="EMBL" id="VFJ12649.1"/>
    </source>
</evidence>
<proteinExistence type="predicted"/>
<keyword evidence="3 5" id="KW-1133">Transmembrane helix</keyword>
<evidence type="ECO:0000256" key="5">
    <source>
        <dbReference type="SAM" id="Phobius"/>
    </source>
</evidence>